<keyword evidence="4" id="KW-1185">Reference proteome</keyword>
<comment type="caution">
    <text evidence="3">The sequence shown here is derived from an EMBL/GenBank/DDBJ whole genome shotgun (WGS) entry which is preliminary data.</text>
</comment>
<gene>
    <name evidence="3" type="ORF">BLA27_24590</name>
</gene>
<name>A0A1J6I750_9HYPH</name>
<feature type="domain" description="Reverse transcriptase" evidence="2">
    <location>
        <begin position="49"/>
        <end position="298"/>
    </location>
</feature>
<dbReference type="EMBL" id="MOEC01000040">
    <property type="protein sequence ID" value="OIS90792.1"/>
    <property type="molecule type" value="Genomic_DNA"/>
</dbReference>
<dbReference type="PANTHER" id="PTHR34047:SF8">
    <property type="entry name" value="PROTEIN YKFC"/>
    <property type="match status" value="1"/>
</dbReference>
<reference evidence="3 4" key="1">
    <citation type="submission" date="2016-10" db="EMBL/GenBank/DDBJ databases">
        <title>The Draft Genome Sequence of the Potato Rhizosphere Bacteria Ochrobactrum sp. IPA7.2.</title>
        <authorList>
            <person name="Gogoleva N.E."/>
            <person name="Khlopko Y.A."/>
            <person name="Burygin G.L."/>
            <person name="Plotnikov A.O."/>
        </authorList>
    </citation>
    <scope>NUCLEOTIDE SEQUENCE [LARGE SCALE GENOMIC DNA]</scope>
    <source>
        <strain evidence="3 4">IPA7.2</strain>
    </source>
</reference>
<dbReference type="Proteomes" id="UP000182985">
    <property type="component" value="Unassembled WGS sequence"/>
</dbReference>
<dbReference type="PANTHER" id="PTHR34047">
    <property type="entry name" value="NUCLEAR INTRON MATURASE 1, MITOCHONDRIAL-RELATED"/>
    <property type="match status" value="1"/>
</dbReference>
<dbReference type="Pfam" id="PF00078">
    <property type="entry name" value="RVT_1"/>
    <property type="match status" value="1"/>
</dbReference>
<dbReference type="NCBIfam" id="TIGR04416">
    <property type="entry name" value="group_II_RT_mat"/>
    <property type="match status" value="1"/>
</dbReference>
<dbReference type="OrthoDB" id="9793236at2"/>
<dbReference type="CDD" id="cd01651">
    <property type="entry name" value="RT_G2_intron"/>
    <property type="match status" value="1"/>
</dbReference>
<organism evidence="3 4">
    <name type="scientific">Brucella cytisi</name>
    <dbReference type="NCBI Taxonomy" id="407152"/>
    <lineage>
        <taxon>Bacteria</taxon>
        <taxon>Pseudomonadati</taxon>
        <taxon>Pseudomonadota</taxon>
        <taxon>Alphaproteobacteria</taxon>
        <taxon>Hyphomicrobiales</taxon>
        <taxon>Brucellaceae</taxon>
        <taxon>Brucella/Ochrobactrum group</taxon>
        <taxon>Brucella</taxon>
    </lineage>
</organism>
<dbReference type="InterPro" id="IPR030931">
    <property type="entry name" value="Group_II_RT_mat"/>
</dbReference>
<protein>
    <submittedName>
        <fullName evidence="3">Group II intron reverse transcriptase/maturase</fullName>
    </submittedName>
</protein>
<sequence>MALCSLHHVIDLEWMKEAYRLTRKDGATGIDGVTAADYEVNLEARLLDLLGRIKSGRYRAPPVRRAYIPKADGSQRMLGIPTFEDKVAQRAVTMVLEAIYEEEFYPCSYGFRPGRSAHHALHALRSALWGKRLYWVVDIDIRKYFDTILHSQLRAFLDLRVTDGIIRRMIDKWLGAGAVENGVLRRTTMGSPQGGVISPCLSNIFLHYVLDDWFEREARPRLRGACTLARYADDAVMAFDNIVDAQRVMAVLGKRLERFGLTLHPDKTRLIDFRPRKTERTRHPQTDAANFDFLGLPHVWGRSRRGKDMVMQLTAKSRFARGLAAVSDWCRRNRHWSIRDQHRYLSSMLRGHFAYYGVGGNSRRLRWFAHQVVRIWQKWLSRRDRQSIVRWTRLNEILKRPPLPPVKIIHKFAALSQTLP</sequence>
<comment type="similarity">
    <text evidence="1">Belongs to the bacterial reverse transcriptase family.</text>
</comment>
<dbReference type="InterPro" id="IPR051083">
    <property type="entry name" value="GrpII_Intron_Splice-Mob/Def"/>
</dbReference>
<keyword evidence="3" id="KW-0548">Nucleotidyltransferase</keyword>
<dbReference type="PROSITE" id="PS50878">
    <property type="entry name" value="RT_POL"/>
    <property type="match status" value="1"/>
</dbReference>
<dbReference type="InterPro" id="IPR000477">
    <property type="entry name" value="RT_dom"/>
</dbReference>
<dbReference type="AlphaFoldDB" id="A0A1J6I750"/>
<dbReference type="SUPFAM" id="SSF56672">
    <property type="entry name" value="DNA/RNA polymerases"/>
    <property type="match status" value="1"/>
</dbReference>
<keyword evidence="3" id="KW-0695">RNA-directed DNA polymerase</keyword>
<evidence type="ECO:0000313" key="4">
    <source>
        <dbReference type="Proteomes" id="UP000182985"/>
    </source>
</evidence>
<evidence type="ECO:0000313" key="3">
    <source>
        <dbReference type="EMBL" id="OIS90792.1"/>
    </source>
</evidence>
<dbReference type="GO" id="GO:0003964">
    <property type="term" value="F:RNA-directed DNA polymerase activity"/>
    <property type="evidence" value="ECO:0007669"/>
    <property type="project" value="UniProtKB-KW"/>
</dbReference>
<evidence type="ECO:0000259" key="2">
    <source>
        <dbReference type="PROSITE" id="PS50878"/>
    </source>
</evidence>
<accession>A0A1J6I750</accession>
<evidence type="ECO:0000256" key="1">
    <source>
        <dbReference type="ARBA" id="ARBA00034120"/>
    </source>
</evidence>
<dbReference type="InterPro" id="IPR043502">
    <property type="entry name" value="DNA/RNA_pol_sf"/>
</dbReference>
<proteinExistence type="inferred from homology"/>
<keyword evidence="3" id="KW-0808">Transferase</keyword>